<comment type="function">
    <text evidence="17">Catalyzes the dehydration of the S-form of NAD(P)HX at the expense of ADP, which is converted to AMP. Together with NAD(P)HX epimerase, which catalyzes the epimerization of the S- and R-forms, the enzyme allows the repair of both epimers of NAD(P)HX, a damaged form of NAD(P)H that is a result of enzymatic or heat-dependent hydration.</text>
</comment>
<evidence type="ECO:0000256" key="9">
    <source>
        <dbReference type="ARBA" id="ARBA00022958"/>
    </source>
</evidence>
<dbReference type="Pfam" id="PF03853">
    <property type="entry name" value="YjeF_N"/>
    <property type="match status" value="1"/>
</dbReference>
<dbReference type="GO" id="GO:0052855">
    <property type="term" value="F:ADP-dependent NAD(P)H-hydrate dehydratase activity"/>
    <property type="evidence" value="ECO:0007669"/>
    <property type="project" value="UniProtKB-UniRule"/>
</dbReference>
<evidence type="ECO:0000256" key="3">
    <source>
        <dbReference type="ARBA" id="ARBA00006001"/>
    </source>
</evidence>
<dbReference type="InterPro" id="IPR000631">
    <property type="entry name" value="CARKD"/>
</dbReference>
<dbReference type="PROSITE" id="PS51383">
    <property type="entry name" value="YJEF_C_3"/>
    <property type="match status" value="1"/>
</dbReference>
<keyword evidence="13" id="KW-0511">Multifunctional enzyme</keyword>
<reference evidence="22" key="1">
    <citation type="journal article" date="2018" name="Int. J. Syst. Evol. Microbiol.">
        <title>Carboxylicivirga sediminis sp. nov., isolated from coastal sediment.</title>
        <authorList>
            <person name="Wang F.Q."/>
            <person name="Ren L.H."/>
            <person name="Zou R.J."/>
            <person name="Sun Y.Z."/>
            <person name="Liu X.J."/>
            <person name="Jiang F."/>
            <person name="Liu L.J."/>
        </authorList>
    </citation>
    <scope>NUCLEOTIDE SEQUENCE</scope>
    <source>
        <strain evidence="22">JR1</strain>
    </source>
</reference>
<organism evidence="22 23">
    <name type="scientific">Carboxylicivirga sediminis</name>
    <dbReference type="NCBI Taxonomy" id="2006564"/>
    <lineage>
        <taxon>Bacteria</taxon>
        <taxon>Pseudomonadati</taxon>
        <taxon>Bacteroidota</taxon>
        <taxon>Bacteroidia</taxon>
        <taxon>Marinilabiliales</taxon>
        <taxon>Marinilabiliaceae</taxon>
        <taxon>Carboxylicivirga</taxon>
    </lineage>
</organism>
<keyword evidence="6 17" id="KW-0547">Nucleotide-binding</keyword>
<feature type="binding site" evidence="18">
    <location>
        <position position="57"/>
    </location>
    <ligand>
        <name>K(+)</name>
        <dbReference type="ChEBI" id="CHEBI:29103"/>
    </ligand>
</feature>
<dbReference type="InterPro" id="IPR036652">
    <property type="entry name" value="YjeF_N_dom_sf"/>
</dbReference>
<comment type="similarity">
    <text evidence="4 19">In the C-terminal section; belongs to the NnrD/CARKD family.</text>
</comment>
<evidence type="ECO:0000256" key="18">
    <source>
        <dbReference type="HAMAP-Rule" id="MF_01966"/>
    </source>
</evidence>
<evidence type="ECO:0000256" key="17">
    <source>
        <dbReference type="HAMAP-Rule" id="MF_01965"/>
    </source>
</evidence>
<accession>A0A941F5V8</accession>
<evidence type="ECO:0000259" key="21">
    <source>
        <dbReference type="PROSITE" id="PS51385"/>
    </source>
</evidence>
<comment type="caution">
    <text evidence="18">Lacks conserved residue(s) required for the propagation of feature annotation.</text>
</comment>
<dbReference type="NCBIfam" id="TIGR00196">
    <property type="entry name" value="yjeF_cterm"/>
    <property type="match status" value="1"/>
</dbReference>
<sequence>MKIFPVAQVSSIDQYTIQNEPIASIDLMERAASAFYRRFTALYPHGDVSVLAGPGNNGGDALAVARMLLQDGRDVEVFMLTSEDKLSQDAQLNYQRLQRIKKCTVTLQSEEQLTAIGTENTIIDGLFGSGLNRPLEGLAQKLVAYINNTNVQVVSIDIPSGLFGEDNAGNDPEAIIMADYTISFQFPKLAFLLAENEAFVGEWVVEEIGLHPQIIKETSSDYCYSDRQLIRQLLKQPGRFSHKGDMGHALLLAGSYGKMGAAVLASKACLKAGVGLLTTHVPRLGYGIIQTAVPEAMASIDRSDILLSEFPDINGFDAVGVGPGIGTKPNTITAMRELLQALNGKPIVMDADALNILSQDESMWELMPDNAIITPHPGEFDRLAGPSYSAFERLQKAQQFAIDMQVVIVLKGAFTAVINVDGHCYFNSSGNYGMATAGSGDALTGILLALLAQGYSVLEAARLGVYLHGLAADLLLQQMAEEAIVASDIISKIGAAFQSLRR</sequence>
<evidence type="ECO:0000256" key="8">
    <source>
        <dbReference type="ARBA" id="ARBA00022857"/>
    </source>
</evidence>
<dbReference type="EMBL" id="JAGTAR010000031">
    <property type="protein sequence ID" value="MBR8537408.1"/>
    <property type="molecule type" value="Genomic_DNA"/>
</dbReference>
<feature type="domain" description="YjeF N-terminal" evidence="21">
    <location>
        <begin position="9"/>
        <end position="216"/>
    </location>
</feature>
<keyword evidence="23" id="KW-1185">Reference proteome</keyword>
<dbReference type="InterPro" id="IPR004443">
    <property type="entry name" value="YjeF_N_dom"/>
</dbReference>
<dbReference type="GO" id="GO:0046872">
    <property type="term" value="F:metal ion binding"/>
    <property type="evidence" value="ECO:0007669"/>
    <property type="project" value="UniProtKB-UniRule"/>
</dbReference>
<comment type="similarity">
    <text evidence="3 19">In the N-terminal section; belongs to the NnrE/AIBP family.</text>
</comment>
<dbReference type="Pfam" id="PF01256">
    <property type="entry name" value="Carb_kinase"/>
    <property type="match status" value="1"/>
</dbReference>
<dbReference type="GO" id="GO:0052856">
    <property type="term" value="F:NAD(P)HX epimerase activity"/>
    <property type="evidence" value="ECO:0007669"/>
    <property type="project" value="UniProtKB-UniRule"/>
</dbReference>
<dbReference type="PROSITE" id="PS51385">
    <property type="entry name" value="YJEF_N"/>
    <property type="match status" value="1"/>
</dbReference>
<comment type="cofactor">
    <cofactor evidence="17">
        <name>Mg(2+)</name>
        <dbReference type="ChEBI" id="CHEBI:18420"/>
    </cofactor>
</comment>
<dbReference type="InterPro" id="IPR030677">
    <property type="entry name" value="Nnr"/>
</dbReference>
<evidence type="ECO:0000256" key="6">
    <source>
        <dbReference type="ARBA" id="ARBA00022741"/>
    </source>
</evidence>
<name>A0A941F5V8_9BACT</name>
<keyword evidence="11 18" id="KW-0413">Isomerase</keyword>
<dbReference type="PANTHER" id="PTHR12592:SF0">
    <property type="entry name" value="ATP-DEPENDENT (S)-NAD(P)H-HYDRATE DEHYDRATASE"/>
    <property type="match status" value="1"/>
</dbReference>
<dbReference type="GO" id="GO:0110051">
    <property type="term" value="P:metabolite repair"/>
    <property type="evidence" value="ECO:0007669"/>
    <property type="project" value="TreeGrafter"/>
</dbReference>
<keyword evidence="8 17" id="KW-0521">NADP</keyword>
<feature type="binding site" evidence="18">
    <location>
        <position position="157"/>
    </location>
    <ligand>
        <name>(6S)-NADPHX</name>
        <dbReference type="ChEBI" id="CHEBI:64076"/>
    </ligand>
</feature>
<evidence type="ECO:0000259" key="20">
    <source>
        <dbReference type="PROSITE" id="PS51383"/>
    </source>
</evidence>
<feature type="binding site" evidence="18">
    <location>
        <begin position="56"/>
        <end position="60"/>
    </location>
    <ligand>
        <name>(6S)-NADPHX</name>
        <dbReference type="ChEBI" id="CHEBI:64076"/>
    </ligand>
</feature>
<comment type="function">
    <text evidence="18">Catalyzes the epimerization of the S- and R-forms of NAD(P)HX, a damaged form of NAD(P)H that is a result of enzymatic or heat-dependent hydration. This is a prerequisite for the S-specific NAD(P)H-hydrate dehydratase to allow the repair of both epimers of NAD(P)HX.</text>
</comment>
<keyword evidence="7 17" id="KW-0067">ATP-binding</keyword>
<dbReference type="HAMAP" id="MF_01966">
    <property type="entry name" value="NADHX_epimerase"/>
    <property type="match status" value="1"/>
</dbReference>
<dbReference type="PANTHER" id="PTHR12592">
    <property type="entry name" value="ATP-DEPENDENT (S)-NAD(P)H-HYDRATE DEHYDRATASE FAMILY MEMBER"/>
    <property type="match status" value="1"/>
</dbReference>
<comment type="catalytic activity">
    <reaction evidence="1 18 19">
        <text>(6R)-NADHX = (6S)-NADHX</text>
        <dbReference type="Rhea" id="RHEA:32215"/>
        <dbReference type="ChEBI" id="CHEBI:64074"/>
        <dbReference type="ChEBI" id="CHEBI:64075"/>
        <dbReference type="EC" id="5.1.99.6"/>
    </reaction>
</comment>
<evidence type="ECO:0000256" key="5">
    <source>
        <dbReference type="ARBA" id="ARBA00022723"/>
    </source>
</evidence>
<dbReference type="GO" id="GO:0046496">
    <property type="term" value="P:nicotinamide nucleotide metabolic process"/>
    <property type="evidence" value="ECO:0007669"/>
    <property type="project" value="UniProtKB-UniRule"/>
</dbReference>
<keyword evidence="9 18" id="KW-0630">Potassium</keyword>
<dbReference type="GO" id="GO:0005524">
    <property type="term" value="F:ATP binding"/>
    <property type="evidence" value="ECO:0007669"/>
    <property type="project" value="UniProtKB-UniRule"/>
</dbReference>
<comment type="catalytic activity">
    <reaction evidence="2 18 19">
        <text>(6R)-NADPHX = (6S)-NADPHX</text>
        <dbReference type="Rhea" id="RHEA:32227"/>
        <dbReference type="ChEBI" id="CHEBI:64076"/>
        <dbReference type="ChEBI" id="CHEBI:64077"/>
        <dbReference type="EC" id="5.1.99.6"/>
    </reaction>
</comment>
<dbReference type="EC" id="4.2.1.136" evidence="19"/>
<evidence type="ECO:0000256" key="2">
    <source>
        <dbReference type="ARBA" id="ARBA00000909"/>
    </source>
</evidence>
<feature type="binding site" evidence="17">
    <location>
        <position position="324"/>
    </location>
    <ligand>
        <name>(6S)-NADPHX</name>
        <dbReference type="ChEBI" id="CHEBI:64076"/>
    </ligand>
</feature>
<evidence type="ECO:0000256" key="13">
    <source>
        <dbReference type="ARBA" id="ARBA00023268"/>
    </source>
</evidence>
<protein>
    <recommendedName>
        <fullName evidence="19">Bifunctional NAD(P)H-hydrate repair enzyme</fullName>
    </recommendedName>
    <alternativeName>
        <fullName evidence="19">Nicotinamide nucleotide repair protein</fullName>
    </alternativeName>
    <domain>
        <recommendedName>
            <fullName evidence="19">ADP-dependent (S)-NAD(P)H-hydrate dehydratase</fullName>
            <ecNumber evidence="19">4.2.1.136</ecNumber>
        </recommendedName>
        <alternativeName>
            <fullName evidence="19">ADP-dependent NAD(P)HX dehydratase</fullName>
        </alternativeName>
    </domain>
    <domain>
        <recommendedName>
            <fullName evidence="19">NAD(P)H-hydrate epimerase</fullName>
            <ecNumber evidence="19">5.1.99.6</ecNumber>
        </recommendedName>
    </domain>
</protein>
<dbReference type="InterPro" id="IPR029056">
    <property type="entry name" value="Ribokinase-like"/>
</dbReference>
<reference evidence="22" key="2">
    <citation type="submission" date="2021-04" db="EMBL/GenBank/DDBJ databases">
        <authorList>
            <person name="Zhang T."/>
            <person name="Zhang Y."/>
            <person name="Lu D."/>
            <person name="Zuo D."/>
            <person name="Du Z."/>
        </authorList>
    </citation>
    <scope>NUCLEOTIDE SEQUENCE</scope>
    <source>
        <strain evidence="22">JR1</strain>
    </source>
</reference>
<comment type="cofactor">
    <cofactor evidence="18 19">
        <name>K(+)</name>
        <dbReference type="ChEBI" id="CHEBI:29103"/>
    </cofactor>
    <text evidence="18 19">Binds 1 potassium ion per subunit.</text>
</comment>
<comment type="similarity">
    <text evidence="18">Belongs to the NnrE/AIBP family.</text>
</comment>
<dbReference type="EC" id="5.1.99.6" evidence="19"/>
<dbReference type="AlphaFoldDB" id="A0A941F5V8"/>
<feature type="binding site" evidence="18">
    <location>
        <position position="160"/>
    </location>
    <ligand>
        <name>K(+)</name>
        <dbReference type="ChEBI" id="CHEBI:29103"/>
    </ligand>
</feature>
<evidence type="ECO:0000256" key="7">
    <source>
        <dbReference type="ARBA" id="ARBA00022840"/>
    </source>
</evidence>
<comment type="similarity">
    <text evidence="17">Belongs to the NnrD/CARKD family.</text>
</comment>
<feature type="binding site" evidence="17">
    <location>
        <begin position="411"/>
        <end position="415"/>
    </location>
    <ligand>
        <name>AMP</name>
        <dbReference type="ChEBI" id="CHEBI:456215"/>
    </ligand>
</feature>
<keyword evidence="10 17" id="KW-0520">NAD</keyword>
<keyword evidence="5 18" id="KW-0479">Metal-binding</keyword>
<dbReference type="RefSeq" id="WP_212192431.1">
    <property type="nucleotide sequence ID" value="NZ_JAGTAR010000031.1"/>
</dbReference>
<dbReference type="Proteomes" id="UP000679220">
    <property type="component" value="Unassembled WGS sequence"/>
</dbReference>
<comment type="caution">
    <text evidence="22">The sequence shown here is derived from an EMBL/GenBank/DDBJ whole genome shotgun (WGS) entry which is preliminary data.</text>
</comment>
<evidence type="ECO:0000256" key="15">
    <source>
        <dbReference type="ARBA" id="ARBA00048238"/>
    </source>
</evidence>
<comment type="function">
    <text evidence="14 19">Bifunctional enzyme that catalyzes the epimerization of the S- and R-forms of NAD(P)HX and the dehydration of the S-form of NAD(P)HX at the expense of ADP, which is converted to AMP. This allows the repair of both epimers of NAD(P)HX, a damaged form of NAD(P)H that is a result of enzymatic or heat-dependent hydration.</text>
</comment>
<dbReference type="SUPFAM" id="SSF53613">
    <property type="entry name" value="Ribokinase-like"/>
    <property type="match status" value="1"/>
</dbReference>
<feature type="binding site" evidence="18">
    <location>
        <begin position="128"/>
        <end position="134"/>
    </location>
    <ligand>
        <name>(6S)-NADPHX</name>
        <dbReference type="ChEBI" id="CHEBI:64076"/>
    </ligand>
</feature>
<comment type="catalytic activity">
    <reaction evidence="16 17 19">
        <text>(6S)-NADPHX + ADP = AMP + phosphate + NADPH + H(+)</text>
        <dbReference type="Rhea" id="RHEA:32235"/>
        <dbReference type="ChEBI" id="CHEBI:15378"/>
        <dbReference type="ChEBI" id="CHEBI:43474"/>
        <dbReference type="ChEBI" id="CHEBI:57783"/>
        <dbReference type="ChEBI" id="CHEBI:64076"/>
        <dbReference type="ChEBI" id="CHEBI:456215"/>
        <dbReference type="ChEBI" id="CHEBI:456216"/>
        <dbReference type="EC" id="4.2.1.136"/>
    </reaction>
</comment>
<feature type="binding site" evidence="17">
    <location>
        <position position="440"/>
    </location>
    <ligand>
        <name>AMP</name>
        <dbReference type="ChEBI" id="CHEBI:456215"/>
    </ligand>
</feature>
<dbReference type="HAMAP" id="MF_01965">
    <property type="entry name" value="NADHX_dehydratase"/>
    <property type="match status" value="1"/>
</dbReference>
<evidence type="ECO:0000256" key="4">
    <source>
        <dbReference type="ARBA" id="ARBA00009524"/>
    </source>
</evidence>
<dbReference type="Gene3D" id="3.40.50.10260">
    <property type="entry name" value="YjeF N-terminal domain"/>
    <property type="match status" value="1"/>
</dbReference>
<comment type="catalytic activity">
    <reaction evidence="15 17 19">
        <text>(6S)-NADHX + ADP = AMP + phosphate + NADH + H(+)</text>
        <dbReference type="Rhea" id="RHEA:32223"/>
        <dbReference type="ChEBI" id="CHEBI:15378"/>
        <dbReference type="ChEBI" id="CHEBI:43474"/>
        <dbReference type="ChEBI" id="CHEBI:57945"/>
        <dbReference type="ChEBI" id="CHEBI:64074"/>
        <dbReference type="ChEBI" id="CHEBI:456215"/>
        <dbReference type="ChEBI" id="CHEBI:456216"/>
        <dbReference type="EC" id="4.2.1.136"/>
    </reaction>
</comment>
<evidence type="ECO:0000256" key="12">
    <source>
        <dbReference type="ARBA" id="ARBA00023239"/>
    </source>
</evidence>
<feature type="binding site" evidence="18">
    <location>
        <position position="124"/>
    </location>
    <ligand>
        <name>K(+)</name>
        <dbReference type="ChEBI" id="CHEBI:29103"/>
    </ligand>
</feature>
<evidence type="ECO:0000256" key="1">
    <source>
        <dbReference type="ARBA" id="ARBA00000013"/>
    </source>
</evidence>
<dbReference type="NCBIfam" id="TIGR00197">
    <property type="entry name" value="yjeF_nterm"/>
    <property type="match status" value="1"/>
</dbReference>
<feature type="domain" description="YjeF C-terminal" evidence="20">
    <location>
        <begin position="226"/>
        <end position="500"/>
    </location>
</feature>
<dbReference type="SUPFAM" id="SSF64153">
    <property type="entry name" value="YjeF N-terminal domain-like"/>
    <property type="match status" value="1"/>
</dbReference>
<feature type="binding site" evidence="17">
    <location>
        <position position="441"/>
    </location>
    <ligand>
        <name>(6S)-NADPHX</name>
        <dbReference type="ChEBI" id="CHEBI:64076"/>
    </ligand>
</feature>
<keyword evidence="12 17" id="KW-0456">Lyase</keyword>
<dbReference type="PIRSF" id="PIRSF017184">
    <property type="entry name" value="Nnr"/>
    <property type="match status" value="1"/>
</dbReference>
<evidence type="ECO:0000313" key="22">
    <source>
        <dbReference type="EMBL" id="MBR8537408.1"/>
    </source>
</evidence>
<evidence type="ECO:0000256" key="11">
    <source>
        <dbReference type="ARBA" id="ARBA00023235"/>
    </source>
</evidence>
<evidence type="ECO:0000256" key="10">
    <source>
        <dbReference type="ARBA" id="ARBA00023027"/>
    </source>
</evidence>
<evidence type="ECO:0000256" key="19">
    <source>
        <dbReference type="PIRNR" id="PIRNR017184"/>
    </source>
</evidence>
<evidence type="ECO:0000313" key="23">
    <source>
        <dbReference type="Proteomes" id="UP000679220"/>
    </source>
</evidence>
<feature type="binding site" evidence="17">
    <location>
        <position position="261"/>
    </location>
    <ligand>
        <name>(6S)-NADPHX</name>
        <dbReference type="ChEBI" id="CHEBI:64076"/>
    </ligand>
</feature>
<evidence type="ECO:0000256" key="16">
    <source>
        <dbReference type="ARBA" id="ARBA00049209"/>
    </source>
</evidence>
<evidence type="ECO:0000256" key="14">
    <source>
        <dbReference type="ARBA" id="ARBA00025153"/>
    </source>
</evidence>
<proteinExistence type="inferred from homology"/>
<comment type="subunit">
    <text evidence="17">Homotetramer.</text>
</comment>
<gene>
    <name evidence="17" type="primary">nnrD</name>
    <name evidence="18" type="synonym">nnrE</name>
    <name evidence="22" type="ORF">KDU71_17705</name>
</gene>
<dbReference type="CDD" id="cd01171">
    <property type="entry name" value="YXKO-related"/>
    <property type="match status" value="1"/>
</dbReference>
<feature type="binding site" evidence="17">
    <location>
        <position position="376"/>
    </location>
    <ligand>
        <name>(6S)-NADPHX</name>
        <dbReference type="ChEBI" id="CHEBI:64076"/>
    </ligand>
</feature>
<dbReference type="Gene3D" id="3.40.1190.20">
    <property type="match status" value="1"/>
</dbReference>